<dbReference type="AlphaFoldDB" id="I4H0U6"/>
<keyword evidence="1" id="KW-0812">Transmembrane</keyword>
<proteinExistence type="predicted"/>
<dbReference type="Proteomes" id="UP000003273">
    <property type="component" value="Unassembled WGS sequence"/>
</dbReference>
<comment type="caution">
    <text evidence="2">The sequence shown here is derived from an EMBL/GenBank/DDBJ whole genome shotgun (WGS) entry which is preliminary data.</text>
</comment>
<evidence type="ECO:0000256" key="1">
    <source>
        <dbReference type="SAM" id="Phobius"/>
    </source>
</evidence>
<gene>
    <name evidence="2" type="ORF">MICAE_60001</name>
</gene>
<evidence type="ECO:0000313" key="2">
    <source>
        <dbReference type="EMBL" id="CCI15670.1"/>
    </source>
</evidence>
<keyword evidence="1" id="KW-0472">Membrane</keyword>
<keyword evidence="1" id="KW-1133">Transmembrane helix</keyword>
<organism evidence="2 3">
    <name type="scientific">Microcystis aeruginosa PCC 9806</name>
    <dbReference type="NCBI Taxonomy" id="1160282"/>
    <lineage>
        <taxon>Bacteria</taxon>
        <taxon>Bacillati</taxon>
        <taxon>Cyanobacteriota</taxon>
        <taxon>Cyanophyceae</taxon>
        <taxon>Oscillatoriophycideae</taxon>
        <taxon>Chroococcales</taxon>
        <taxon>Microcystaceae</taxon>
        <taxon>Microcystis</taxon>
    </lineage>
</organism>
<dbReference type="HOGENOM" id="CLU_185217_0_0_3"/>
<sequence>MKINLDALKMKRRVKFEARKIDFELNILNPMLRWLYGLWNRFENGLFLFCTYNGRDLKPLIDLLIILISIPFLVVLLPISIIVTIWEEMTESKD</sequence>
<feature type="transmembrane region" description="Helical" evidence="1">
    <location>
        <begin position="59"/>
        <end position="86"/>
    </location>
</feature>
<reference evidence="2 3" key="1">
    <citation type="submission" date="2012-04" db="EMBL/GenBank/DDBJ databases">
        <authorList>
            <person name="Genoscope - CEA"/>
        </authorList>
    </citation>
    <scope>NUCLEOTIDE SEQUENCE [LARGE SCALE GENOMIC DNA]</scope>
    <source>
        <strain evidence="2 3">9806</strain>
    </source>
</reference>
<accession>I4H0U6</accession>
<protein>
    <submittedName>
        <fullName evidence="2">Uncharacterized protein</fullName>
    </submittedName>
</protein>
<evidence type="ECO:0000313" key="3">
    <source>
        <dbReference type="Proteomes" id="UP000003273"/>
    </source>
</evidence>
<dbReference type="RefSeq" id="WP_002779957.1">
    <property type="nucleotide sequence ID" value="NZ_HE973220.1"/>
</dbReference>
<dbReference type="EMBL" id="CAIL01000267">
    <property type="protein sequence ID" value="CCI15670.1"/>
    <property type="molecule type" value="Genomic_DNA"/>
</dbReference>
<name>I4H0U6_MICAE</name>